<proteinExistence type="predicted"/>
<reference evidence="1 2" key="1">
    <citation type="journal article" date="2022" name="Int. J. Syst. Evol. Microbiol.">
        <title>Neobacillus kokaensis sp. nov., isolated from soil.</title>
        <authorList>
            <person name="Yuki K."/>
            <person name="Matsubara H."/>
            <person name="Yamaguchi S."/>
        </authorList>
    </citation>
    <scope>NUCLEOTIDE SEQUENCE [LARGE SCALE GENOMIC DNA]</scope>
    <source>
        <strain evidence="1 2">LOB 377</strain>
    </source>
</reference>
<evidence type="ECO:0000313" key="2">
    <source>
        <dbReference type="Proteomes" id="UP000637074"/>
    </source>
</evidence>
<dbReference type="Proteomes" id="UP000637074">
    <property type="component" value="Unassembled WGS sequence"/>
</dbReference>
<name>A0ABQ3N7T1_9BACI</name>
<comment type="caution">
    <text evidence="1">The sequence shown here is derived from an EMBL/GenBank/DDBJ whole genome shotgun (WGS) entry which is preliminary data.</text>
</comment>
<evidence type="ECO:0000313" key="1">
    <source>
        <dbReference type="EMBL" id="GHH99552.1"/>
    </source>
</evidence>
<accession>A0ABQ3N7T1</accession>
<protein>
    <submittedName>
        <fullName evidence="1">Uncharacterized protein</fullName>
    </submittedName>
</protein>
<dbReference type="EMBL" id="BNDS01000013">
    <property type="protein sequence ID" value="GHH99552.1"/>
    <property type="molecule type" value="Genomic_DNA"/>
</dbReference>
<sequence>MGLRAVPKFRCCEYEICGITVRKCVPANETCQDLVIQPNDPTPPLVDDCEDCPECPE</sequence>
<gene>
    <name evidence="1" type="ORF">AM1BK_30950</name>
</gene>
<organism evidence="1 2">
    <name type="scientific">Neobacillus kokaensis</name>
    <dbReference type="NCBI Taxonomy" id="2759023"/>
    <lineage>
        <taxon>Bacteria</taxon>
        <taxon>Bacillati</taxon>
        <taxon>Bacillota</taxon>
        <taxon>Bacilli</taxon>
        <taxon>Bacillales</taxon>
        <taxon>Bacillaceae</taxon>
        <taxon>Neobacillus</taxon>
    </lineage>
</organism>
<keyword evidence="2" id="KW-1185">Reference proteome</keyword>